<proteinExistence type="predicted"/>
<accession>A0ACB7T0C2</accession>
<dbReference type="EMBL" id="CM023482">
    <property type="protein sequence ID" value="KAH6939762.1"/>
    <property type="molecule type" value="Genomic_DNA"/>
</dbReference>
<dbReference type="Proteomes" id="UP000821845">
    <property type="component" value="Chromosome 2"/>
</dbReference>
<protein>
    <submittedName>
        <fullName evidence="1">Uncharacterized protein</fullName>
    </submittedName>
</protein>
<evidence type="ECO:0000313" key="2">
    <source>
        <dbReference type="Proteomes" id="UP000821845"/>
    </source>
</evidence>
<reference evidence="1" key="1">
    <citation type="submission" date="2020-05" db="EMBL/GenBank/DDBJ databases">
        <title>Large-scale comparative analyses of tick genomes elucidate their genetic diversity and vector capacities.</title>
        <authorList>
            <person name="Jia N."/>
            <person name="Wang J."/>
            <person name="Shi W."/>
            <person name="Du L."/>
            <person name="Sun Y."/>
            <person name="Zhan W."/>
            <person name="Jiang J."/>
            <person name="Wang Q."/>
            <person name="Zhang B."/>
            <person name="Ji P."/>
            <person name="Sakyi L.B."/>
            <person name="Cui X."/>
            <person name="Yuan T."/>
            <person name="Jiang B."/>
            <person name="Yang W."/>
            <person name="Lam T.T.-Y."/>
            <person name="Chang Q."/>
            <person name="Ding S."/>
            <person name="Wang X."/>
            <person name="Zhu J."/>
            <person name="Ruan X."/>
            <person name="Zhao L."/>
            <person name="Wei J."/>
            <person name="Que T."/>
            <person name="Du C."/>
            <person name="Cheng J."/>
            <person name="Dai P."/>
            <person name="Han X."/>
            <person name="Huang E."/>
            <person name="Gao Y."/>
            <person name="Liu J."/>
            <person name="Shao H."/>
            <person name="Ye R."/>
            <person name="Li L."/>
            <person name="Wei W."/>
            <person name="Wang X."/>
            <person name="Wang C."/>
            <person name="Yang T."/>
            <person name="Huo Q."/>
            <person name="Li W."/>
            <person name="Guo W."/>
            <person name="Chen H."/>
            <person name="Zhou L."/>
            <person name="Ni X."/>
            <person name="Tian J."/>
            <person name="Zhou Y."/>
            <person name="Sheng Y."/>
            <person name="Liu T."/>
            <person name="Pan Y."/>
            <person name="Xia L."/>
            <person name="Li J."/>
            <person name="Zhao F."/>
            <person name="Cao W."/>
        </authorList>
    </citation>
    <scope>NUCLEOTIDE SEQUENCE</scope>
    <source>
        <strain evidence="1">Hyas-2018</strain>
    </source>
</reference>
<comment type="caution">
    <text evidence="1">The sequence shown here is derived from an EMBL/GenBank/DDBJ whole genome shotgun (WGS) entry which is preliminary data.</text>
</comment>
<name>A0ACB7T0C2_HYAAI</name>
<gene>
    <name evidence="1" type="ORF">HPB50_021566</name>
</gene>
<keyword evidence="2" id="KW-1185">Reference proteome</keyword>
<evidence type="ECO:0000313" key="1">
    <source>
        <dbReference type="EMBL" id="KAH6939762.1"/>
    </source>
</evidence>
<sequence length="123" mass="13405">MDKVAERRARRAAAARARRGDPAVRLESAHGTVDETVENVYVGRYHVWFVDDDENFARETPGSFFTSSASCCGCCPSRPRHCTDPVIGDHPAEPVMFSEASLPARAICRAPNGPEPRRSSACG</sequence>
<organism evidence="1 2">
    <name type="scientific">Hyalomma asiaticum</name>
    <name type="common">Tick</name>
    <dbReference type="NCBI Taxonomy" id="266040"/>
    <lineage>
        <taxon>Eukaryota</taxon>
        <taxon>Metazoa</taxon>
        <taxon>Ecdysozoa</taxon>
        <taxon>Arthropoda</taxon>
        <taxon>Chelicerata</taxon>
        <taxon>Arachnida</taxon>
        <taxon>Acari</taxon>
        <taxon>Parasitiformes</taxon>
        <taxon>Ixodida</taxon>
        <taxon>Ixodoidea</taxon>
        <taxon>Ixodidae</taxon>
        <taxon>Hyalomminae</taxon>
        <taxon>Hyalomma</taxon>
    </lineage>
</organism>